<evidence type="ECO:0000256" key="9">
    <source>
        <dbReference type="RuleBase" id="RU363035"/>
    </source>
</evidence>
<dbReference type="InterPro" id="IPR001412">
    <property type="entry name" value="aa-tRNA-synth_I_CS"/>
</dbReference>
<dbReference type="InterPro" id="IPR014729">
    <property type="entry name" value="Rossmann-like_a/b/a_fold"/>
</dbReference>
<dbReference type="InterPro" id="IPR009008">
    <property type="entry name" value="Val/Leu/Ile-tRNA-synth_edit"/>
</dbReference>
<evidence type="ECO:0000256" key="5">
    <source>
        <dbReference type="ARBA" id="ARBA00022840"/>
    </source>
</evidence>
<protein>
    <recommendedName>
        <fullName evidence="2">leucine--tRNA ligase</fullName>
        <ecNumber evidence="2">6.1.1.4</ecNumber>
    </recommendedName>
    <alternativeName>
        <fullName evidence="8">Leucyl-tRNA synthetase</fullName>
    </alternativeName>
</protein>
<gene>
    <name evidence="13" type="ORF">MICPUCDRAFT_46961</name>
</gene>
<dbReference type="SUPFAM" id="SSF47323">
    <property type="entry name" value="Anticodon-binding domain of a subclass of class I aminoacyl-tRNA synthetases"/>
    <property type="match status" value="1"/>
</dbReference>
<dbReference type="GO" id="GO:0048608">
    <property type="term" value="P:reproductive structure development"/>
    <property type="evidence" value="ECO:0007669"/>
    <property type="project" value="UniProtKB-ARBA"/>
</dbReference>
<dbReference type="NCBIfam" id="TIGR00395">
    <property type="entry name" value="leuS_arch"/>
    <property type="match status" value="1"/>
</dbReference>
<dbReference type="GO" id="GO:0006429">
    <property type="term" value="P:leucyl-tRNA aminoacylation"/>
    <property type="evidence" value="ECO:0007669"/>
    <property type="project" value="InterPro"/>
</dbReference>
<evidence type="ECO:0000313" key="13">
    <source>
        <dbReference type="EMBL" id="EEH57960.1"/>
    </source>
</evidence>
<dbReference type="EC" id="6.1.1.4" evidence="2"/>
<keyword evidence="3 9" id="KW-0436">Ligase</keyword>
<dbReference type="Pfam" id="PF24810">
    <property type="entry name" value="RBD_LARS1"/>
    <property type="match status" value="1"/>
</dbReference>
<feature type="domain" description="Aminoacyl-tRNA synthetase class Ia" evidence="10">
    <location>
        <begin position="17"/>
        <end position="98"/>
    </location>
</feature>
<evidence type="ECO:0000259" key="11">
    <source>
        <dbReference type="Pfam" id="PF08264"/>
    </source>
</evidence>
<dbReference type="eggNOG" id="KOG0437">
    <property type="taxonomic scope" value="Eukaryota"/>
</dbReference>
<evidence type="ECO:0000256" key="7">
    <source>
        <dbReference type="ARBA" id="ARBA00023146"/>
    </source>
</evidence>
<dbReference type="KEGG" id="mpp:MICPUCDRAFT_46961"/>
<keyword evidence="6 9" id="KW-0648">Protein biosynthesis</keyword>
<dbReference type="EMBL" id="GG663738">
    <property type="protein sequence ID" value="EEH57960.1"/>
    <property type="molecule type" value="Genomic_DNA"/>
</dbReference>
<keyword evidence="14" id="KW-1185">Reference proteome</keyword>
<organism evidence="14">
    <name type="scientific">Micromonas pusilla (strain CCMP1545)</name>
    <name type="common">Picoplanktonic green alga</name>
    <dbReference type="NCBI Taxonomy" id="564608"/>
    <lineage>
        <taxon>Eukaryota</taxon>
        <taxon>Viridiplantae</taxon>
        <taxon>Chlorophyta</taxon>
        <taxon>Mamiellophyceae</taxon>
        <taxon>Mamiellales</taxon>
        <taxon>Mamiellaceae</taxon>
        <taxon>Micromonas</taxon>
    </lineage>
</organism>
<dbReference type="InterPro" id="IPR013155">
    <property type="entry name" value="M/V/L/I-tRNA-synth_anticd-bd"/>
</dbReference>
<dbReference type="InterPro" id="IPR004493">
    <property type="entry name" value="Leu-tRNA-synth_Ia_arc/euk"/>
</dbReference>
<dbReference type="AlphaFoldDB" id="C1MPU2"/>
<dbReference type="OrthoDB" id="10249672at2759"/>
<dbReference type="Pfam" id="PF00133">
    <property type="entry name" value="tRNA-synt_1"/>
    <property type="match status" value="2"/>
</dbReference>
<evidence type="ECO:0000313" key="14">
    <source>
        <dbReference type="Proteomes" id="UP000001876"/>
    </source>
</evidence>
<comment type="similarity">
    <text evidence="1 9">Belongs to the class-I aminoacyl-tRNA synthetase family.</text>
</comment>
<evidence type="ECO:0000256" key="3">
    <source>
        <dbReference type="ARBA" id="ARBA00022598"/>
    </source>
</evidence>
<feature type="domain" description="Leucine--tRNA ligase RagD-binding" evidence="12">
    <location>
        <begin position="902"/>
        <end position="978"/>
    </location>
</feature>
<feature type="domain" description="Methionyl/Valyl/Leucyl/Isoleucyl-tRNA synthetase anticodon-binding" evidence="11">
    <location>
        <begin position="804"/>
        <end position="876"/>
    </location>
</feature>
<dbReference type="InterPro" id="IPR055416">
    <property type="entry name" value="RBD_LARS1"/>
</dbReference>
<accession>C1MPU2</accession>
<keyword evidence="5 9" id="KW-0067">ATP-binding</keyword>
<evidence type="ECO:0000256" key="6">
    <source>
        <dbReference type="ARBA" id="ARBA00022917"/>
    </source>
</evidence>
<dbReference type="PROSITE" id="PS00178">
    <property type="entry name" value="AA_TRNA_LIGASE_I"/>
    <property type="match status" value="1"/>
</dbReference>
<dbReference type="GO" id="GO:0004823">
    <property type="term" value="F:leucine-tRNA ligase activity"/>
    <property type="evidence" value="ECO:0007669"/>
    <property type="project" value="UniProtKB-EC"/>
</dbReference>
<dbReference type="Proteomes" id="UP000001876">
    <property type="component" value="Unassembled WGS sequence"/>
</dbReference>
<dbReference type="STRING" id="564608.C1MPU2"/>
<dbReference type="OMA" id="KFIEWQF"/>
<name>C1MPU2_MICPC</name>
<proteinExistence type="inferred from homology"/>
<evidence type="ECO:0000256" key="1">
    <source>
        <dbReference type="ARBA" id="ARBA00005594"/>
    </source>
</evidence>
<dbReference type="GO" id="GO:0002161">
    <property type="term" value="F:aminoacyl-tRNA deacylase activity"/>
    <property type="evidence" value="ECO:0007669"/>
    <property type="project" value="InterPro"/>
</dbReference>
<evidence type="ECO:0000259" key="12">
    <source>
        <dbReference type="Pfam" id="PF24810"/>
    </source>
</evidence>
<dbReference type="RefSeq" id="XP_003058009.1">
    <property type="nucleotide sequence ID" value="XM_003057963.1"/>
</dbReference>
<sequence length="1060" mass="116106">MATARRDTLLELQARAQKKWADEKTFEVSAPKDGSKPPKFFGNFPYPYMNGMLHLGHAFSLSKLEFASAYHRLKGDETLFPFAFHCTGMPIKASADKIKNEIAKYGNPPVFPVIDEAAEAAAAAAAAAQKAADAKNADPTKFAAKKSKASAKAGTQTYQWDIMKSSGIGDSEIPPFADPYHWLDYFPPLAKRDVAAMGCQARSISHRSPYDRVGVVNAVDWRRSFTTTDHNPFYDAFVRWQFNTLKKIGKVIKAKRMAVYSPLDGQPCADHDRASGEGVGPQEYVLIKMRVYDECLVGELAPLAGKNVFLAAATLRPETMYGQTNCWILPDGDYGAFEMANGDVMVMCDRAARNLSYQERTKAEGDTGKILSFKGAALIGCAVKSPLAILEKIYCLPMLTILMGKGTGVVTSVPSDSPDDFMALSDLKAKKALREKFGVLDEWVLPFDVVPCVRIPEFGDACAPIVCEQLKIQSQNDKAKLEEAKHRTYLKGFTDGVMLRGVYEGEPVKIVKPKIRDLMLESGDAIVYSEPEKQVMSRSGDECVVALTDQWYLEYGEEGWREKAEKCLAGMRTYHDEARKAFEHTLGWLRQWACSRAFGLGTRVPWDEQFLIESLSDSTIYMAYYTVAHLLQGGDMYGSARPSVEPSAMTDEVWDAVFLGVPLPAGSDFPKELLKEMKTEFEFWYPFDLRVSGKDLIQNHLTFSIYNHVALWAEDESKWPRGFRTNGHLLLNNEKMSKSTGNFKTLKAAIEAYSSDAMRFALADAGDTIEDANFALKCGYYDLQSARDAYRLQCGGLGEEGNMHAELVKRFIEVSTLLLAPFCPHTCEHVWGALLGKPGTVTKAGFPTYVEPDKALMAAARYLDDLVSSIRKGVAKATAPPKKKGAGPPPPIKTCDAAHVFVAEKFGGWQEVCLGILAEKYDASANAFPPVNEVLDAVKASELSKDANFKNVMKMVMPFIKFKQDEAKAVGEDALSVRLIFDEAGVLNENAAFIAKACGLKAFAVFSSAGDALDGAAAESVAAATSGGVKVDAATPGAPAVYYITSTAEDIADGVAKMEV</sequence>
<dbReference type="PANTHER" id="PTHR45794:SF1">
    <property type="entry name" value="LEUCINE--TRNA LIGASE, CYTOPLASMIC"/>
    <property type="match status" value="1"/>
</dbReference>
<dbReference type="SUPFAM" id="SSF50677">
    <property type="entry name" value="ValRS/IleRS/LeuRS editing domain"/>
    <property type="match status" value="1"/>
</dbReference>
<dbReference type="PANTHER" id="PTHR45794">
    <property type="entry name" value="LEUCYL-TRNA SYNTHETASE"/>
    <property type="match status" value="1"/>
</dbReference>
<keyword evidence="4 9" id="KW-0547">Nucleotide-binding</keyword>
<dbReference type="GeneID" id="9683072"/>
<dbReference type="GO" id="GO:0005524">
    <property type="term" value="F:ATP binding"/>
    <property type="evidence" value="ECO:0007669"/>
    <property type="project" value="UniProtKB-KW"/>
</dbReference>
<dbReference type="Gene3D" id="3.90.740.10">
    <property type="entry name" value="Valyl/Leucyl/Isoleucyl-tRNA synthetase, editing domain"/>
    <property type="match status" value="1"/>
</dbReference>
<evidence type="ECO:0000256" key="8">
    <source>
        <dbReference type="ARBA" id="ARBA00030520"/>
    </source>
</evidence>
<evidence type="ECO:0000259" key="10">
    <source>
        <dbReference type="Pfam" id="PF00133"/>
    </source>
</evidence>
<evidence type="ECO:0000256" key="4">
    <source>
        <dbReference type="ARBA" id="ARBA00022741"/>
    </source>
</evidence>
<keyword evidence="7 9" id="KW-0030">Aminoacyl-tRNA synthetase</keyword>
<dbReference type="InterPro" id="IPR009080">
    <property type="entry name" value="tRNAsynth_Ia_anticodon-bd"/>
</dbReference>
<dbReference type="InterPro" id="IPR002300">
    <property type="entry name" value="aa-tRNA-synth_Ia"/>
</dbReference>
<feature type="domain" description="Aminoacyl-tRNA synthetase class Ia" evidence="10">
    <location>
        <begin position="209"/>
        <end position="774"/>
    </location>
</feature>
<evidence type="ECO:0000256" key="2">
    <source>
        <dbReference type="ARBA" id="ARBA00013164"/>
    </source>
</evidence>
<dbReference type="GO" id="GO:0009791">
    <property type="term" value="P:post-embryonic development"/>
    <property type="evidence" value="ECO:0007669"/>
    <property type="project" value="UniProtKB-ARBA"/>
</dbReference>
<dbReference type="Pfam" id="PF08264">
    <property type="entry name" value="Anticodon_1"/>
    <property type="match status" value="1"/>
</dbReference>
<reference evidence="13 14" key="1">
    <citation type="journal article" date="2009" name="Science">
        <title>Green evolution and dynamic adaptations revealed by genomes of the marine picoeukaryotes Micromonas.</title>
        <authorList>
            <person name="Worden A.Z."/>
            <person name="Lee J.H."/>
            <person name="Mock T."/>
            <person name="Rouze P."/>
            <person name="Simmons M.P."/>
            <person name="Aerts A.L."/>
            <person name="Allen A.E."/>
            <person name="Cuvelier M.L."/>
            <person name="Derelle E."/>
            <person name="Everett M.V."/>
            <person name="Foulon E."/>
            <person name="Grimwood J."/>
            <person name="Gundlach H."/>
            <person name="Henrissat B."/>
            <person name="Napoli C."/>
            <person name="McDonald S.M."/>
            <person name="Parker M.S."/>
            <person name="Rombauts S."/>
            <person name="Salamov A."/>
            <person name="Von Dassow P."/>
            <person name="Badger J.H."/>
            <person name="Coutinho P.M."/>
            <person name="Demir E."/>
            <person name="Dubchak I."/>
            <person name="Gentemann C."/>
            <person name="Eikrem W."/>
            <person name="Gready J.E."/>
            <person name="John U."/>
            <person name="Lanier W."/>
            <person name="Lindquist E.A."/>
            <person name="Lucas S."/>
            <person name="Mayer K.F."/>
            <person name="Moreau H."/>
            <person name="Not F."/>
            <person name="Otillar R."/>
            <person name="Panaud O."/>
            <person name="Pangilinan J."/>
            <person name="Paulsen I."/>
            <person name="Piegu B."/>
            <person name="Poliakov A."/>
            <person name="Robbens S."/>
            <person name="Schmutz J."/>
            <person name="Toulza E."/>
            <person name="Wyss T."/>
            <person name="Zelensky A."/>
            <person name="Zhou K."/>
            <person name="Armbrust E.V."/>
            <person name="Bhattacharya D."/>
            <person name="Goodenough U.W."/>
            <person name="Van de Peer Y."/>
            <person name="Grigoriev I.V."/>
        </authorList>
    </citation>
    <scope>NUCLEOTIDE SEQUENCE [LARGE SCALE GENOMIC DNA]</scope>
    <source>
        <strain evidence="13 14">CCMP1545</strain>
    </source>
</reference>
<dbReference type="FunFam" id="3.90.740.10:FF:000001">
    <property type="entry name" value="Leucine--tRNA ligase, cytoplasmic"/>
    <property type="match status" value="1"/>
</dbReference>
<dbReference type="SUPFAM" id="SSF52374">
    <property type="entry name" value="Nucleotidylyl transferase"/>
    <property type="match status" value="1"/>
</dbReference>
<dbReference type="Gene3D" id="3.40.50.620">
    <property type="entry name" value="HUPs"/>
    <property type="match status" value="1"/>
</dbReference>